<keyword evidence="4" id="KW-0371">Homeobox</keyword>
<evidence type="ECO:0000256" key="2">
    <source>
        <dbReference type="ARBA" id="ARBA00023125"/>
    </source>
</evidence>
<keyword evidence="5" id="KW-1185">Reference proteome</keyword>
<dbReference type="OrthoDB" id="6610663at2759"/>
<dbReference type="Proteomes" id="UP000325440">
    <property type="component" value="Unassembled WGS sequence"/>
</dbReference>
<evidence type="ECO:0000313" key="4">
    <source>
        <dbReference type="EMBL" id="VVC34096.1"/>
    </source>
</evidence>
<feature type="domain" description="HTH CENPB-type" evidence="3">
    <location>
        <begin position="9"/>
        <end position="80"/>
    </location>
</feature>
<dbReference type="InterPro" id="IPR006600">
    <property type="entry name" value="HTH_CenpB_DNA-bd_dom"/>
</dbReference>
<accession>A0A5E4MRK1</accession>
<dbReference type="AlphaFoldDB" id="A0A5E4MRK1"/>
<dbReference type="SUPFAM" id="SSF46689">
    <property type="entry name" value="Homeodomain-like"/>
    <property type="match status" value="1"/>
</dbReference>
<dbReference type="Gene3D" id="1.10.10.60">
    <property type="entry name" value="Homeodomain-like"/>
    <property type="match status" value="1"/>
</dbReference>
<evidence type="ECO:0000259" key="3">
    <source>
        <dbReference type="PROSITE" id="PS51253"/>
    </source>
</evidence>
<dbReference type="PROSITE" id="PS51253">
    <property type="entry name" value="HTH_CENPB"/>
    <property type="match status" value="1"/>
</dbReference>
<protein>
    <submittedName>
        <fullName evidence="4">Homeobox domain-like,HTH CenpB-type DNA-binding domain</fullName>
    </submittedName>
</protein>
<evidence type="ECO:0000256" key="1">
    <source>
        <dbReference type="ARBA" id="ARBA00004123"/>
    </source>
</evidence>
<dbReference type="EMBL" id="CABPRJ010000983">
    <property type="protein sequence ID" value="VVC34096.1"/>
    <property type="molecule type" value="Genomic_DNA"/>
</dbReference>
<evidence type="ECO:0000313" key="5">
    <source>
        <dbReference type="Proteomes" id="UP000325440"/>
    </source>
</evidence>
<comment type="subcellular location">
    <subcellularLocation>
        <location evidence="1">Nucleus</location>
    </subcellularLocation>
</comment>
<dbReference type="PANTHER" id="PTHR19303:SF52">
    <property type="entry name" value="TIGGER TRANSPOSABLE ELEMENT-DERIVED PROTEIN 6"/>
    <property type="match status" value="1"/>
</dbReference>
<dbReference type="GO" id="GO:0005634">
    <property type="term" value="C:nucleus"/>
    <property type="evidence" value="ECO:0007669"/>
    <property type="project" value="UniProtKB-SubCell"/>
</dbReference>
<dbReference type="Pfam" id="PF03221">
    <property type="entry name" value="HTH_Tnp_Tc5"/>
    <property type="match status" value="1"/>
</dbReference>
<gene>
    <name evidence="4" type="ORF">CINCED_3A014379</name>
</gene>
<proteinExistence type="predicted"/>
<dbReference type="SMART" id="SM00674">
    <property type="entry name" value="CENPB"/>
    <property type="match status" value="1"/>
</dbReference>
<dbReference type="InterPro" id="IPR050863">
    <property type="entry name" value="CenT-Element_Derived"/>
</dbReference>
<keyword evidence="2 4" id="KW-0238">DNA-binding</keyword>
<sequence length="167" mass="19521">MQNSSLLSNRKRMKICVYEKVDNAVLKWMTCIRNNNLPISGSLIKEKAIYFAQKFGFIDFRVSFGWLDKFKSKHNVVFKVICGESADVQENNCDAWKLNILPKLIEKFNPKDIFNADETEWELVHCDGVTLQDYLKIDEDIAVYESPTEESIVEEVRKKENPDEFEE</sequence>
<dbReference type="GO" id="GO:0003677">
    <property type="term" value="F:DNA binding"/>
    <property type="evidence" value="ECO:0007669"/>
    <property type="project" value="UniProtKB-KW"/>
</dbReference>
<name>A0A5E4MRK1_9HEMI</name>
<reference evidence="4 5" key="1">
    <citation type="submission" date="2019-08" db="EMBL/GenBank/DDBJ databases">
        <authorList>
            <person name="Alioto T."/>
            <person name="Alioto T."/>
            <person name="Gomez Garrido J."/>
        </authorList>
    </citation>
    <scope>NUCLEOTIDE SEQUENCE [LARGE SCALE GENOMIC DNA]</scope>
</reference>
<dbReference type="PANTHER" id="PTHR19303">
    <property type="entry name" value="TRANSPOSON"/>
    <property type="match status" value="1"/>
</dbReference>
<organism evidence="4 5">
    <name type="scientific">Cinara cedri</name>
    <dbReference type="NCBI Taxonomy" id="506608"/>
    <lineage>
        <taxon>Eukaryota</taxon>
        <taxon>Metazoa</taxon>
        <taxon>Ecdysozoa</taxon>
        <taxon>Arthropoda</taxon>
        <taxon>Hexapoda</taxon>
        <taxon>Insecta</taxon>
        <taxon>Pterygota</taxon>
        <taxon>Neoptera</taxon>
        <taxon>Paraneoptera</taxon>
        <taxon>Hemiptera</taxon>
        <taxon>Sternorrhyncha</taxon>
        <taxon>Aphidomorpha</taxon>
        <taxon>Aphidoidea</taxon>
        <taxon>Aphididae</taxon>
        <taxon>Lachninae</taxon>
        <taxon>Cinara</taxon>
    </lineage>
</organism>
<dbReference type="InterPro" id="IPR009057">
    <property type="entry name" value="Homeodomain-like_sf"/>
</dbReference>